<feature type="domain" description="Solute-binding protein family 3/N-terminal" evidence="3">
    <location>
        <begin position="49"/>
        <end position="275"/>
    </location>
</feature>
<protein>
    <submittedName>
        <fullName evidence="4">Transporter substrate-binding domain-containing protein</fullName>
    </submittedName>
</protein>
<keyword evidence="2" id="KW-0732">Signal</keyword>
<keyword evidence="5" id="KW-1185">Reference proteome</keyword>
<dbReference type="PANTHER" id="PTHR35936:SF6">
    <property type="entry name" value="AMINO ACID ABC TRANSPORTER SUBSTRATE-BINDING PAAT FAMILY PROTEIN"/>
    <property type="match status" value="1"/>
</dbReference>
<dbReference type="Proteomes" id="UP001143391">
    <property type="component" value="Unassembled WGS sequence"/>
</dbReference>
<dbReference type="RefSeq" id="WP_275707778.1">
    <property type="nucleotide sequence ID" value="NZ_JANCMW010000009.1"/>
</dbReference>
<evidence type="ECO:0000313" key="4">
    <source>
        <dbReference type="EMBL" id="MDF0751477.1"/>
    </source>
</evidence>
<dbReference type="SMART" id="SM00062">
    <property type="entry name" value="PBPb"/>
    <property type="match status" value="1"/>
</dbReference>
<accession>A0ABT5YCQ7</accession>
<organism evidence="4 5">
    <name type="scientific">Marinobacter iranensis</name>
    <dbReference type="NCBI Taxonomy" id="2962607"/>
    <lineage>
        <taxon>Bacteria</taxon>
        <taxon>Pseudomonadati</taxon>
        <taxon>Pseudomonadota</taxon>
        <taxon>Gammaproteobacteria</taxon>
        <taxon>Pseudomonadales</taxon>
        <taxon>Marinobacteraceae</taxon>
        <taxon>Marinobacter</taxon>
    </lineage>
</organism>
<gene>
    <name evidence="4" type="ORF">NLU14_14720</name>
</gene>
<dbReference type="SUPFAM" id="SSF53850">
    <property type="entry name" value="Periplasmic binding protein-like II"/>
    <property type="match status" value="1"/>
</dbReference>
<reference evidence="4" key="1">
    <citation type="submission" date="2022-07" db="EMBL/GenBank/DDBJ databases">
        <title>Marinobacter iranensis a new bacterium isolate from a hipersaline lake in Iran.</title>
        <authorList>
            <person name="Mohammad A.M.A."/>
            <person name="Cristina S.-P."/>
            <person name="Antonio V."/>
        </authorList>
    </citation>
    <scope>NUCLEOTIDE SEQUENCE</scope>
    <source>
        <strain evidence="4">71-i</strain>
    </source>
</reference>
<dbReference type="Pfam" id="PF00497">
    <property type="entry name" value="SBP_bac_3"/>
    <property type="match status" value="1"/>
</dbReference>
<comment type="caution">
    <text evidence="4">The sequence shown here is derived from an EMBL/GenBank/DDBJ whole genome shotgun (WGS) entry which is preliminary data.</text>
</comment>
<proteinExistence type="inferred from homology"/>
<dbReference type="Gene3D" id="3.40.190.10">
    <property type="entry name" value="Periplasmic binding protein-like II"/>
    <property type="match status" value="2"/>
</dbReference>
<evidence type="ECO:0000259" key="3">
    <source>
        <dbReference type="SMART" id="SM00062"/>
    </source>
</evidence>
<sequence>MTITARIPTRRHGNFPLFERFPNARRVFLTLLISLCLAASTQAQDVRDTLTVGYVDVPPLAFQGDDGRAEGVFIELTRRVAEEAGYDLDFQYLPVSRAYFYLRTGGIDIWPGVTGVPALENEVLESFVSPLPFQLSAWGMEDVPSISHFSDLNNKTLILISGYTYGGLAARLESTPGITVTEAPNHEAAVAMLKRGRGDYLLDYQDPVRAVLKEFPVRGIREYPVRTRNAAWIFSLANPKSSQLRDEFDDAYLRLAARGEVPEPRTLSKGFLLPGLPELP</sequence>
<dbReference type="PANTHER" id="PTHR35936">
    <property type="entry name" value="MEMBRANE-BOUND LYTIC MUREIN TRANSGLYCOSYLASE F"/>
    <property type="match status" value="1"/>
</dbReference>
<dbReference type="InterPro" id="IPR001638">
    <property type="entry name" value="Solute-binding_3/MltF_N"/>
</dbReference>
<name>A0ABT5YCQ7_9GAMM</name>
<comment type="similarity">
    <text evidence="1">Belongs to the bacterial solute-binding protein 3 family.</text>
</comment>
<evidence type="ECO:0000256" key="1">
    <source>
        <dbReference type="ARBA" id="ARBA00010333"/>
    </source>
</evidence>
<evidence type="ECO:0000256" key="2">
    <source>
        <dbReference type="ARBA" id="ARBA00022729"/>
    </source>
</evidence>
<dbReference type="EMBL" id="JANCMW010000009">
    <property type="protein sequence ID" value="MDF0751477.1"/>
    <property type="molecule type" value="Genomic_DNA"/>
</dbReference>
<evidence type="ECO:0000313" key="5">
    <source>
        <dbReference type="Proteomes" id="UP001143391"/>
    </source>
</evidence>